<comment type="caution">
    <text evidence="1">The sequence shown here is derived from an EMBL/GenBank/DDBJ whole genome shotgun (WGS) entry which is preliminary data.</text>
</comment>
<dbReference type="EMBL" id="BMXI01000007">
    <property type="protein sequence ID" value="GHC52848.1"/>
    <property type="molecule type" value="Genomic_DNA"/>
</dbReference>
<gene>
    <name evidence="1" type="ORF">GCM10007100_19040</name>
</gene>
<evidence type="ECO:0000313" key="2">
    <source>
        <dbReference type="Proteomes" id="UP000644507"/>
    </source>
</evidence>
<dbReference type="AlphaFoldDB" id="A0A918TK63"/>
<name>A0A918TK63_9BACT</name>
<reference evidence="1" key="2">
    <citation type="submission" date="2020-09" db="EMBL/GenBank/DDBJ databases">
        <authorList>
            <person name="Sun Q."/>
            <person name="Kim S."/>
        </authorList>
    </citation>
    <scope>NUCLEOTIDE SEQUENCE</scope>
    <source>
        <strain evidence="1">KCTC 12988</strain>
    </source>
</reference>
<protein>
    <submittedName>
        <fullName evidence="1">Uncharacterized protein</fullName>
    </submittedName>
</protein>
<accession>A0A918TK63</accession>
<reference evidence="1" key="1">
    <citation type="journal article" date="2014" name="Int. J. Syst. Evol. Microbiol.">
        <title>Complete genome sequence of Corynebacterium casei LMG S-19264T (=DSM 44701T), isolated from a smear-ripened cheese.</title>
        <authorList>
            <consortium name="US DOE Joint Genome Institute (JGI-PGF)"/>
            <person name="Walter F."/>
            <person name="Albersmeier A."/>
            <person name="Kalinowski J."/>
            <person name="Ruckert C."/>
        </authorList>
    </citation>
    <scope>NUCLEOTIDE SEQUENCE</scope>
    <source>
        <strain evidence="1">KCTC 12988</strain>
    </source>
</reference>
<dbReference type="Proteomes" id="UP000644507">
    <property type="component" value="Unassembled WGS sequence"/>
</dbReference>
<proteinExistence type="predicted"/>
<evidence type="ECO:0000313" key="1">
    <source>
        <dbReference type="EMBL" id="GHC52848.1"/>
    </source>
</evidence>
<organism evidence="1 2">
    <name type="scientific">Roseibacillus persicicus</name>
    <dbReference type="NCBI Taxonomy" id="454148"/>
    <lineage>
        <taxon>Bacteria</taxon>
        <taxon>Pseudomonadati</taxon>
        <taxon>Verrucomicrobiota</taxon>
        <taxon>Verrucomicrobiia</taxon>
        <taxon>Verrucomicrobiales</taxon>
        <taxon>Verrucomicrobiaceae</taxon>
        <taxon>Roseibacillus</taxon>
    </lineage>
</organism>
<keyword evidence="2" id="KW-1185">Reference proteome</keyword>
<sequence>MVKPATFFVSSNRSIPEKYKIDAHEKWVSTKDEIEKKYDEGEFWQGEGAESWGANCSGVARYLGNGGRHDRALFR</sequence>